<comment type="caution">
    <text evidence="1">The sequence shown here is derived from an EMBL/GenBank/DDBJ whole genome shotgun (WGS) entry which is preliminary data.</text>
</comment>
<gene>
    <name evidence="1" type="ORF">N3K66_005958</name>
</gene>
<name>A0ACC0UZB6_9HYPO</name>
<accession>A0ACC0UZB6</accession>
<evidence type="ECO:0000313" key="2">
    <source>
        <dbReference type="Proteomes" id="UP001163324"/>
    </source>
</evidence>
<organism evidence="1 2">
    <name type="scientific">Trichothecium roseum</name>
    <dbReference type="NCBI Taxonomy" id="47278"/>
    <lineage>
        <taxon>Eukaryota</taxon>
        <taxon>Fungi</taxon>
        <taxon>Dikarya</taxon>
        <taxon>Ascomycota</taxon>
        <taxon>Pezizomycotina</taxon>
        <taxon>Sordariomycetes</taxon>
        <taxon>Hypocreomycetidae</taxon>
        <taxon>Hypocreales</taxon>
        <taxon>Hypocreales incertae sedis</taxon>
        <taxon>Trichothecium</taxon>
    </lineage>
</organism>
<reference evidence="1" key="1">
    <citation type="submission" date="2022-10" db="EMBL/GenBank/DDBJ databases">
        <title>Complete Genome of Trichothecium roseum strain YXFP-22015, a Plant Pathogen Isolated from Citrus.</title>
        <authorList>
            <person name="Wang Y."/>
            <person name="Zhu L."/>
        </authorList>
    </citation>
    <scope>NUCLEOTIDE SEQUENCE</scope>
    <source>
        <strain evidence="1">YXFP-22015</strain>
    </source>
</reference>
<dbReference type="EMBL" id="CM047944">
    <property type="protein sequence ID" value="KAI9899497.1"/>
    <property type="molecule type" value="Genomic_DNA"/>
</dbReference>
<sequence length="405" mass="44315">MSATQVLTAHRQAKQQQTLHLPPKTADSQSPKAATTATAAPESPFLRIPPEIRIMIYDHLLGNGSSQDDNNEIHIRNRERRPVSRAVVPPGASCSQQKRKQRRTSYYVLERTIMRRGYETTYIHHDPPSTTTTPTTTTSGNVKVGTGEEKEGKEKEASRKREIHPSILSVNRLIHREASQRLYARSAFRFAADIEALVPFLSDLTPRTRSLVREISLRKRGGASAGACVSADSDAGEWARLCAYLAGQRREGVMRLRRLDVVVEGGKPRCGISNSSSSSSSNSSSGNSVAQSTGHGNRNGTWDGPKELSVSDLRLLYATRHDSMEWVRDLAGAGRSFAGETSVEEEQEQAAVAEEVRVRASLAPVAEPKTNMMLVHAAFSGSIETALVDFLRELGVPATSALREC</sequence>
<protein>
    <submittedName>
        <fullName evidence="1">Uncharacterized protein</fullName>
    </submittedName>
</protein>
<proteinExistence type="predicted"/>
<keyword evidence="2" id="KW-1185">Reference proteome</keyword>
<dbReference type="Proteomes" id="UP001163324">
    <property type="component" value="Chromosome 5"/>
</dbReference>
<evidence type="ECO:0000313" key="1">
    <source>
        <dbReference type="EMBL" id="KAI9899497.1"/>
    </source>
</evidence>